<keyword evidence="3" id="KW-1185">Reference proteome</keyword>
<sequence length="188" mass="19118">MKALRLFPKLVIVVGIIFALGGAVTMGAGIYINNFVGDKLEAQQITTPEDASIPNAPVNDIATALSMADIIQHHAADSSQGLSYAQMGRFSTPDGAPAGTNNADEALKDANGKPVANQARNTQLTAAGLVTSLSLSAMALGASYGAIALGLGFLVLGIIITGLGYALLGLITPEVAKRFGLQPVAASK</sequence>
<name>A0A0P6YXY9_9CHLR</name>
<keyword evidence="1" id="KW-0812">Transmembrane</keyword>
<gene>
    <name evidence="2" type="ORF">SE18_07875</name>
</gene>
<reference evidence="2 3" key="1">
    <citation type="submission" date="2015-07" db="EMBL/GenBank/DDBJ databases">
        <title>Whole genome sequence of Herpetosiphon geysericola DSM 7119.</title>
        <authorList>
            <person name="Hemp J."/>
            <person name="Ward L.M."/>
            <person name="Pace L.A."/>
            <person name="Fischer W.W."/>
        </authorList>
    </citation>
    <scope>NUCLEOTIDE SEQUENCE [LARGE SCALE GENOMIC DNA]</scope>
    <source>
        <strain evidence="2 3">DSM 7119</strain>
    </source>
</reference>
<comment type="caution">
    <text evidence="2">The sequence shown here is derived from an EMBL/GenBank/DDBJ whole genome shotgun (WGS) entry which is preliminary data.</text>
</comment>
<evidence type="ECO:0008006" key="4">
    <source>
        <dbReference type="Google" id="ProtNLM"/>
    </source>
</evidence>
<keyword evidence="1" id="KW-1133">Transmembrane helix</keyword>
<dbReference type="AlphaFoldDB" id="A0A0P6YXY9"/>
<keyword evidence="1" id="KW-0472">Membrane</keyword>
<evidence type="ECO:0000313" key="3">
    <source>
        <dbReference type="Proteomes" id="UP000050277"/>
    </source>
</evidence>
<evidence type="ECO:0000313" key="2">
    <source>
        <dbReference type="EMBL" id="KPL90123.1"/>
    </source>
</evidence>
<protein>
    <recommendedName>
        <fullName evidence="4">Aromatic ring-opening dioxygenase LigA</fullName>
    </recommendedName>
</protein>
<dbReference type="RefSeq" id="WP_054533888.1">
    <property type="nucleotide sequence ID" value="NZ_LGKP01000013.1"/>
</dbReference>
<dbReference type="STRING" id="70996.SE18_07875"/>
<evidence type="ECO:0000256" key="1">
    <source>
        <dbReference type="SAM" id="Phobius"/>
    </source>
</evidence>
<accession>A0A0P6YXY9</accession>
<dbReference type="EMBL" id="LGKP01000013">
    <property type="protein sequence ID" value="KPL90123.1"/>
    <property type="molecule type" value="Genomic_DNA"/>
</dbReference>
<dbReference type="OrthoDB" id="158120at2"/>
<dbReference type="Proteomes" id="UP000050277">
    <property type="component" value="Unassembled WGS sequence"/>
</dbReference>
<organism evidence="2 3">
    <name type="scientific">Herpetosiphon geysericola</name>
    <dbReference type="NCBI Taxonomy" id="70996"/>
    <lineage>
        <taxon>Bacteria</taxon>
        <taxon>Bacillati</taxon>
        <taxon>Chloroflexota</taxon>
        <taxon>Chloroflexia</taxon>
        <taxon>Herpetosiphonales</taxon>
        <taxon>Herpetosiphonaceae</taxon>
        <taxon>Herpetosiphon</taxon>
    </lineage>
</organism>
<proteinExistence type="predicted"/>
<feature type="transmembrane region" description="Helical" evidence="1">
    <location>
        <begin position="12"/>
        <end position="32"/>
    </location>
</feature>
<feature type="transmembrane region" description="Helical" evidence="1">
    <location>
        <begin position="142"/>
        <end position="168"/>
    </location>
</feature>